<dbReference type="InterPro" id="IPR044751">
    <property type="entry name" value="Ion_transp-like_CBS"/>
</dbReference>
<evidence type="ECO:0000256" key="9">
    <source>
        <dbReference type="SAM" id="Phobius"/>
    </source>
</evidence>
<dbReference type="InterPro" id="IPR016169">
    <property type="entry name" value="FAD-bd_PCMH_sub2"/>
</dbReference>
<dbReference type="FunFam" id="3.10.580.10:FF:000002">
    <property type="entry name" value="Magnesium/cobalt efflux protein CorC"/>
    <property type="match status" value="1"/>
</dbReference>
<dbReference type="PROSITE" id="PS51846">
    <property type="entry name" value="CNNM"/>
    <property type="match status" value="1"/>
</dbReference>
<comment type="caution">
    <text evidence="12">The sequence shown here is derived from an EMBL/GenBank/DDBJ whole genome shotgun (WGS) entry which is preliminary data.</text>
</comment>
<dbReference type="Gene3D" id="3.10.580.10">
    <property type="entry name" value="CBS-domain"/>
    <property type="match status" value="1"/>
</dbReference>
<dbReference type="InterPro" id="IPR036318">
    <property type="entry name" value="FAD-bd_PCMH-like_sf"/>
</dbReference>
<dbReference type="AlphaFoldDB" id="A0AA41R5A1"/>
<keyword evidence="3" id="KW-0677">Repeat</keyword>
<evidence type="ECO:0000256" key="8">
    <source>
        <dbReference type="PROSITE-ProRule" id="PRU01193"/>
    </source>
</evidence>
<feature type="transmembrane region" description="Helical" evidence="9">
    <location>
        <begin position="57"/>
        <end position="77"/>
    </location>
</feature>
<dbReference type="InterPro" id="IPR046342">
    <property type="entry name" value="CBS_dom_sf"/>
</dbReference>
<dbReference type="SUPFAM" id="SSF54631">
    <property type="entry name" value="CBS-domain pair"/>
    <property type="match status" value="1"/>
</dbReference>
<dbReference type="EMBL" id="JALJRB010000012">
    <property type="protein sequence ID" value="MCJ8501265.1"/>
    <property type="molecule type" value="Genomic_DNA"/>
</dbReference>
<organism evidence="12 13">
    <name type="scientific">Desulfatitalea alkaliphila</name>
    <dbReference type="NCBI Taxonomy" id="2929485"/>
    <lineage>
        <taxon>Bacteria</taxon>
        <taxon>Pseudomonadati</taxon>
        <taxon>Thermodesulfobacteriota</taxon>
        <taxon>Desulfobacteria</taxon>
        <taxon>Desulfobacterales</taxon>
        <taxon>Desulfosarcinaceae</taxon>
        <taxon>Desulfatitalea</taxon>
    </lineage>
</organism>
<dbReference type="Pfam" id="PF03471">
    <property type="entry name" value="CorC_HlyC"/>
    <property type="match status" value="1"/>
</dbReference>
<dbReference type="GO" id="GO:0005886">
    <property type="term" value="C:plasma membrane"/>
    <property type="evidence" value="ECO:0007669"/>
    <property type="project" value="TreeGrafter"/>
</dbReference>
<dbReference type="CDD" id="cd04590">
    <property type="entry name" value="CBS_pair_CorC_HlyC_assoc"/>
    <property type="match status" value="1"/>
</dbReference>
<evidence type="ECO:0000259" key="11">
    <source>
        <dbReference type="PROSITE" id="PS51846"/>
    </source>
</evidence>
<keyword evidence="2 8" id="KW-0812">Transmembrane</keyword>
<evidence type="ECO:0000256" key="6">
    <source>
        <dbReference type="ARBA" id="ARBA00023136"/>
    </source>
</evidence>
<keyword evidence="5 7" id="KW-0129">CBS domain</keyword>
<evidence type="ECO:0000256" key="2">
    <source>
        <dbReference type="ARBA" id="ARBA00022692"/>
    </source>
</evidence>
<evidence type="ECO:0000313" key="13">
    <source>
        <dbReference type="Proteomes" id="UP001165427"/>
    </source>
</evidence>
<accession>A0AA41R5A1</accession>
<evidence type="ECO:0000259" key="10">
    <source>
        <dbReference type="PROSITE" id="PS51371"/>
    </source>
</evidence>
<proteinExistence type="predicted"/>
<reference evidence="12" key="1">
    <citation type="submission" date="2022-04" db="EMBL/GenBank/DDBJ databases">
        <title>Desulfatitalea alkaliphila sp. nov., a novel anaerobic sulfate-reducing bacterium isolated from terrestrial mud volcano, Taman Peninsula, Russia.</title>
        <authorList>
            <person name="Khomyakova M.A."/>
            <person name="Merkel A.Y."/>
            <person name="Slobodkin A.I."/>
        </authorList>
    </citation>
    <scope>NUCLEOTIDE SEQUENCE</scope>
    <source>
        <strain evidence="12">M08but</strain>
    </source>
</reference>
<keyword evidence="13" id="KW-1185">Reference proteome</keyword>
<evidence type="ECO:0000256" key="1">
    <source>
        <dbReference type="ARBA" id="ARBA00004141"/>
    </source>
</evidence>
<evidence type="ECO:0000256" key="4">
    <source>
        <dbReference type="ARBA" id="ARBA00022989"/>
    </source>
</evidence>
<keyword evidence="6 8" id="KW-0472">Membrane</keyword>
<dbReference type="SMART" id="SM01091">
    <property type="entry name" value="CorC_HlyC"/>
    <property type="match status" value="1"/>
</dbReference>
<protein>
    <submittedName>
        <fullName evidence="12">Hemolysin family protein</fullName>
    </submittedName>
</protein>
<dbReference type="PANTHER" id="PTHR22777:SF17">
    <property type="entry name" value="UPF0053 PROTEIN SLL0260"/>
    <property type="match status" value="1"/>
</dbReference>
<dbReference type="Gene3D" id="3.30.465.10">
    <property type="match status" value="1"/>
</dbReference>
<dbReference type="Pfam" id="PF01595">
    <property type="entry name" value="CNNM"/>
    <property type="match status" value="1"/>
</dbReference>
<feature type="transmembrane region" description="Helical" evidence="9">
    <location>
        <begin position="123"/>
        <end position="144"/>
    </location>
</feature>
<dbReference type="InterPro" id="IPR005170">
    <property type="entry name" value="Transptr-assoc_dom"/>
</dbReference>
<evidence type="ECO:0000313" key="12">
    <source>
        <dbReference type="EMBL" id="MCJ8501265.1"/>
    </source>
</evidence>
<feature type="domain" description="CBS" evidence="10">
    <location>
        <begin position="261"/>
        <end position="318"/>
    </location>
</feature>
<evidence type="ECO:0000256" key="7">
    <source>
        <dbReference type="PROSITE-ProRule" id="PRU00703"/>
    </source>
</evidence>
<gene>
    <name evidence="12" type="ORF">MRX98_11830</name>
</gene>
<dbReference type="InterPro" id="IPR002550">
    <property type="entry name" value="CNNM"/>
</dbReference>
<dbReference type="InterPro" id="IPR000644">
    <property type="entry name" value="CBS_dom"/>
</dbReference>
<dbReference type="Proteomes" id="UP001165427">
    <property type="component" value="Unassembled WGS sequence"/>
</dbReference>
<evidence type="ECO:0000256" key="3">
    <source>
        <dbReference type="ARBA" id="ARBA00022737"/>
    </source>
</evidence>
<dbReference type="RefSeq" id="WP_246908164.1">
    <property type="nucleotide sequence ID" value="NZ_JALJRB010000012.1"/>
</dbReference>
<sequence length="421" mass="47534">MTDQVVLLLILLMLSGFFSSSETALFSISRSKARHISKQKGRANALIYQLKNNPHRLLSTILIGNNIVNVAASALATKLALEMFPGYAVGVATGVMTLLILVFGEVLPKSVATRNNILIARMVIFPIYWMSILFRPVVFFLDFIPKLTGRIKRTPSVTEEELITFVEVVREEGEIKEEEHKLIHRIFEFDDTNASEIMTPRADMFVIQAEAPLDLQTITDSGFTRIPVIEDTIDNVVGVLNIKDVLAHQAKTNGMPTVRDLMRPPYFVPEHKKLDSLLRQFQKRKTHMAIVVDEHGGVSGLITLEDALEELVGDIRDETDKEEKRIVKRKNKEWIVMGKTEIDEVNEVIGMNIPESTEYDTFSGYVLEQIGRIPQVDETIALEGFEVVVKSMAGNRIKEYLVRQLETTPRLIEAPRPLPEP</sequence>
<dbReference type="PANTHER" id="PTHR22777">
    <property type="entry name" value="HEMOLYSIN-RELATED"/>
    <property type="match status" value="1"/>
</dbReference>
<name>A0AA41R5A1_9BACT</name>
<dbReference type="Pfam" id="PF00571">
    <property type="entry name" value="CBS"/>
    <property type="match status" value="1"/>
</dbReference>
<dbReference type="PROSITE" id="PS51371">
    <property type="entry name" value="CBS"/>
    <property type="match status" value="1"/>
</dbReference>
<feature type="transmembrane region" description="Helical" evidence="9">
    <location>
        <begin position="84"/>
        <end position="103"/>
    </location>
</feature>
<keyword evidence="4 8" id="KW-1133">Transmembrane helix</keyword>
<dbReference type="SUPFAM" id="SSF56176">
    <property type="entry name" value="FAD-binding/transporter-associated domain-like"/>
    <property type="match status" value="1"/>
</dbReference>
<evidence type="ECO:0000256" key="5">
    <source>
        <dbReference type="ARBA" id="ARBA00023122"/>
    </source>
</evidence>
<feature type="domain" description="CNNM transmembrane" evidence="11">
    <location>
        <begin position="1"/>
        <end position="179"/>
    </location>
</feature>
<dbReference type="GO" id="GO:0050660">
    <property type="term" value="F:flavin adenine dinucleotide binding"/>
    <property type="evidence" value="ECO:0007669"/>
    <property type="project" value="InterPro"/>
</dbReference>
<comment type="subcellular location">
    <subcellularLocation>
        <location evidence="1">Membrane</location>
        <topology evidence="1">Multi-pass membrane protein</topology>
    </subcellularLocation>
</comment>